<feature type="transmembrane region" description="Helical" evidence="8">
    <location>
        <begin position="284"/>
        <end position="305"/>
    </location>
</feature>
<dbReference type="InterPro" id="IPR003445">
    <property type="entry name" value="Cat_transpt"/>
</dbReference>
<dbReference type="AlphaFoldDB" id="A0A1I2FNM8"/>
<feature type="transmembrane region" description="Helical" evidence="8">
    <location>
        <begin position="368"/>
        <end position="389"/>
    </location>
</feature>
<dbReference type="STRING" id="54.SAMN02745121_06778"/>
<dbReference type="Proteomes" id="UP000199400">
    <property type="component" value="Unassembled WGS sequence"/>
</dbReference>
<evidence type="ECO:0000256" key="5">
    <source>
        <dbReference type="ARBA" id="ARBA00022989"/>
    </source>
</evidence>
<dbReference type="EMBL" id="FOMX01000027">
    <property type="protein sequence ID" value="SFF07084.1"/>
    <property type="molecule type" value="Genomic_DNA"/>
</dbReference>
<accession>A0A1I2FNM8</accession>
<feature type="transmembrane region" description="Helical" evidence="8">
    <location>
        <begin position="401"/>
        <end position="421"/>
    </location>
</feature>
<dbReference type="GO" id="GO:0005886">
    <property type="term" value="C:plasma membrane"/>
    <property type="evidence" value="ECO:0007669"/>
    <property type="project" value="UniProtKB-SubCell"/>
</dbReference>
<feature type="transmembrane region" description="Helical" evidence="8">
    <location>
        <begin position="647"/>
        <end position="669"/>
    </location>
</feature>
<dbReference type="PANTHER" id="PTHR32024:SF1">
    <property type="entry name" value="KTR SYSTEM POTASSIUM UPTAKE PROTEIN B"/>
    <property type="match status" value="1"/>
</dbReference>
<feature type="transmembrane region" description="Helical" evidence="8">
    <location>
        <begin position="75"/>
        <end position="94"/>
    </location>
</feature>
<protein>
    <submittedName>
        <fullName evidence="9">Cation transport protein</fullName>
    </submittedName>
</protein>
<keyword evidence="2" id="KW-0813">Transport</keyword>
<evidence type="ECO:0000256" key="8">
    <source>
        <dbReference type="SAM" id="Phobius"/>
    </source>
</evidence>
<gene>
    <name evidence="9" type="ORF">SAMN02745121_06778</name>
</gene>
<feature type="transmembrane region" description="Helical" evidence="8">
    <location>
        <begin position="617"/>
        <end position="635"/>
    </location>
</feature>
<organism evidence="9 10">
    <name type="scientific">Nannocystis exedens</name>
    <dbReference type="NCBI Taxonomy" id="54"/>
    <lineage>
        <taxon>Bacteria</taxon>
        <taxon>Pseudomonadati</taxon>
        <taxon>Myxococcota</taxon>
        <taxon>Polyangia</taxon>
        <taxon>Nannocystales</taxon>
        <taxon>Nannocystaceae</taxon>
        <taxon>Nannocystis</taxon>
    </lineage>
</organism>
<evidence type="ECO:0000256" key="4">
    <source>
        <dbReference type="ARBA" id="ARBA00022692"/>
    </source>
</evidence>
<evidence type="ECO:0000256" key="6">
    <source>
        <dbReference type="ARBA" id="ARBA00023065"/>
    </source>
</evidence>
<feature type="transmembrane region" description="Helical" evidence="8">
    <location>
        <begin position="226"/>
        <end position="243"/>
    </location>
</feature>
<feature type="transmembrane region" description="Helical" evidence="8">
    <location>
        <begin position="433"/>
        <end position="457"/>
    </location>
</feature>
<feature type="transmembrane region" description="Helical" evidence="8">
    <location>
        <begin position="47"/>
        <end position="68"/>
    </location>
</feature>
<feature type="transmembrane region" description="Helical" evidence="8">
    <location>
        <begin position="472"/>
        <end position="491"/>
    </location>
</feature>
<keyword evidence="5 8" id="KW-1133">Transmembrane helix</keyword>
<proteinExistence type="predicted"/>
<keyword evidence="7 8" id="KW-0472">Membrane</keyword>
<evidence type="ECO:0000313" key="9">
    <source>
        <dbReference type="EMBL" id="SFF07084.1"/>
    </source>
</evidence>
<dbReference type="RefSeq" id="WP_096332250.1">
    <property type="nucleotide sequence ID" value="NZ_FOMX01000027.1"/>
</dbReference>
<name>A0A1I2FNM8_9BACT</name>
<feature type="transmembrane region" description="Helical" evidence="8">
    <location>
        <begin position="317"/>
        <end position="341"/>
    </location>
</feature>
<evidence type="ECO:0000256" key="7">
    <source>
        <dbReference type="ARBA" id="ARBA00023136"/>
    </source>
</evidence>
<keyword evidence="10" id="KW-1185">Reference proteome</keyword>
<dbReference type="Pfam" id="PF02386">
    <property type="entry name" value="TrkH"/>
    <property type="match status" value="1"/>
</dbReference>
<feature type="transmembrane region" description="Helical" evidence="8">
    <location>
        <begin position="176"/>
        <end position="194"/>
    </location>
</feature>
<keyword evidence="6" id="KW-0406">Ion transport</keyword>
<dbReference type="PANTHER" id="PTHR32024">
    <property type="entry name" value="TRK SYSTEM POTASSIUM UPTAKE PROTEIN TRKG-RELATED"/>
    <property type="match status" value="1"/>
</dbReference>
<feature type="transmembrane region" description="Helical" evidence="8">
    <location>
        <begin position="255"/>
        <end position="278"/>
    </location>
</feature>
<feature type="transmembrane region" description="Helical" evidence="8">
    <location>
        <begin position="18"/>
        <end position="41"/>
    </location>
</feature>
<feature type="transmembrane region" description="Helical" evidence="8">
    <location>
        <begin position="100"/>
        <end position="118"/>
    </location>
</feature>
<evidence type="ECO:0000313" key="10">
    <source>
        <dbReference type="Proteomes" id="UP000199400"/>
    </source>
</evidence>
<evidence type="ECO:0000256" key="1">
    <source>
        <dbReference type="ARBA" id="ARBA00004651"/>
    </source>
</evidence>
<dbReference type="GO" id="GO:0030001">
    <property type="term" value="P:metal ion transport"/>
    <property type="evidence" value="ECO:0007669"/>
    <property type="project" value="UniProtKB-ARBA"/>
</dbReference>
<comment type="subcellular location">
    <subcellularLocation>
        <location evidence="1">Cell membrane</location>
        <topology evidence="1">Multi-pass membrane protein</topology>
    </subcellularLocation>
</comment>
<feature type="transmembrane region" description="Helical" evidence="8">
    <location>
        <begin position="149"/>
        <end position="170"/>
    </location>
</feature>
<feature type="transmembrane region" description="Helical" evidence="8">
    <location>
        <begin position="587"/>
        <end position="611"/>
    </location>
</feature>
<keyword evidence="3" id="KW-1003">Cell membrane</keyword>
<keyword evidence="4 8" id="KW-0812">Transmembrane</keyword>
<feature type="transmembrane region" description="Helical" evidence="8">
    <location>
        <begin position="201"/>
        <end position="220"/>
    </location>
</feature>
<dbReference type="GO" id="GO:0008324">
    <property type="term" value="F:monoatomic cation transmembrane transporter activity"/>
    <property type="evidence" value="ECO:0007669"/>
    <property type="project" value="InterPro"/>
</dbReference>
<dbReference type="OrthoDB" id="9810952at2"/>
<feature type="transmembrane region" description="Helical" evidence="8">
    <location>
        <begin position="539"/>
        <end position="566"/>
    </location>
</feature>
<evidence type="ECO:0000256" key="3">
    <source>
        <dbReference type="ARBA" id="ARBA00022475"/>
    </source>
</evidence>
<sequence>MSSTLVPRPTRRLQAARLVGLAVVGVLGMIVTDAPLGHFGASSQVTLLGAIYAAALVALSGLFSLAALQGRRWATWGPLILLSLNIGAFLPALIHDFPVAGAVMLWSGVHVANEFFVADARGQRARRQEQKVTPDFVWIQRYGPAARHILAVSLIANLSIVGFEIAASRVADLTCLLLGLGVVMLTGPFMLAVVRQTPRHLIWLALVLLGVPWGTSALNAGLVALALYQVVAFAFVLARGPLFDDLVQSFLHRPALLLLSTFATMAVTGALVLSFPASARGEPLSFLDALFTATSAACITGLAVLDTASTFSPFGQGVILILIQLGGLGIMVLSTFATILLGGRLALRSEQALEEILDIQSPGAAYELASFIVVATLALEALGAAVLALRFSQHGMPVLDAIWHGVFHAVGAFCHAGFALWPDSLVSQQSDPVVLVTIMALIVVGSVGFSVLAALWLRARGVSRRFSLQTRVVLWMTLALIVLGTLLYALLEWDATLAGMSTFDKWMNALFQSVTLRSGGFNTVDFTGVEQATIAVMMVWMFIGAAPGGTGGGIKVTTLAVLAAALPAMLYNQPRAVLMRRAIPNEIVYRAGTIVTVAGLITAIAVVIMLATHNLPFAYVVFEVVSAVGTVGLSLGITDDLHAIGKWVLIVLMFIGRVGPTSLALALGAQKTGRVTFPEGRLMVG</sequence>
<reference evidence="10" key="1">
    <citation type="submission" date="2016-10" db="EMBL/GenBank/DDBJ databases">
        <authorList>
            <person name="Varghese N."/>
            <person name="Submissions S."/>
        </authorList>
    </citation>
    <scope>NUCLEOTIDE SEQUENCE [LARGE SCALE GENOMIC DNA]</scope>
    <source>
        <strain evidence="10">ATCC 25963</strain>
    </source>
</reference>
<evidence type="ECO:0000256" key="2">
    <source>
        <dbReference type="ARBA" id="ARBA00022448"/>
    </source>
</evidence>